<evidence type="ECO:0000256" key="4">
    <source>
        <dbReference type="ARBA" id="ARBA00022840"/>
    </source>
</evidence>
<keyword evidence="4" id="KW-0067">ATP-binding</keyword>
<evidence type="ECO:0000256" key="3">
    <source>
        <dbReference type="ARBA" id="ARBA00022806"/>
    </source>
</evidence>
<dbReference type="InterPro" id="IPR056371">
    <property type="entry name" value="DHX37-like_C"/>
</dbReference>
<keyword evidence="7" id="KW-1185">Reference proteome</keyword>
<dbReference type="SUPFAM" id="SSF52540">
    <property type="entry name" value="P-loop containing nucleoside triphosphate hydrolases"/>
    <property type="match status" value="1"/>
</dbReference>
<feature type="domain" description="Helicase C-terminal" evidence="5">
    <location>
        <begin position="186"/>
        <end position="357"/>
    </location>
</feature>
<evidence type="ECO:0000313" key="7">
    <source>
        <dbReference type="Proteomes" id="UP000499080"/>
    </source>
</evidence>
<dbReference type="GO" id="GO:0003723">
    <property type="term" value="F:RNA binding"/>
    <property type="evidence" value="ECO:0007669"/>
    <property type="project" value="TreeGrafter"/>
</dbReference>
<evidence type="ECO:0000259" key="5">
    <source>
        <dbReference type="PROSITE" id="PS51194"/>
    </source>
</evidence>
<keyword evidence="3 6" id="KW-0347">Helicase</keyword>
<reference evidence="6 7" key="1">
    <citation type="journal article" date="2019" name="Sci. Rep.">
        <title>Orb-weaving spider Araneus ventricosus genome elucidates the spidroin gene catalogue.</title>
        <authorList>
            <person name="Kono N."/>
            <person name="Nakamura H."/>
            <person name="Ohtoshi R."/>
            <person name="Moran D.A.P."/>
            <person name="Shinohara A."/>
            <person name="Yoshida Y."/>
            <person name="Fujiwara M."/>
            <person name="Mori M."/>
            <person name="Tomita M."/>
            <person name="Arakawa K."/>
        </authorList>
    </citation>
    <scope>NUCLEOTIDE SEQUENCE [LARGE SCALE GENOMIC DNA]</scope>
</reference>
<dbReference type="Proteomes" id="UP000499080">
    <property type="component" value="Unassembled WGS sequence"/>
</dbReference>
<protein>
    <submittedName>
        <fullName evidence="6">Putative ATP-dependent RNA helicase DHX37</fullName>
    </submittedName>
</protein>
<dbReference type="GO" id="GO:0016787">
    <property type="term" value="F:hydrolase activity"/>
    <property type="evidence" value="ECO:0007669"/>
    <property type="project" value="UniProtKB-KW"/>
</dbReference>
<dbReference type="Pfam" id="PF23362">
    <property type="entry name" value="DHX37_C"/>
    <property type="match status" value="1"/>
</dbReference>
<dbReference type="Pfam" id="PF21010">
    <property type="entry name" value="HA2_C"/>
    <property type="match status" value="1"/>
</dbReference>
<dbReference type="SMART" id="SM00847">
    <property type="entry name" value="HA2"/>
    <property type="match status" value="1"/>
</dbReference>
<keyword evidence="1" id="KW-0547">Nucleotide-binding</keyword>
<dbReference type="EMBL" id="BGPR01000929">
    <property type="protein sequence ID" value="GBM40441.1"/>
    <property type="molecule type" value="Genomic_DNA"/>
</dbReference>
<dbReference type="PROSITE" id="PS51194">
    <property type="entry name" value="HELICASE_CTER"/>
    <property type="match status" value="1"/>
</dbReference>
<dbReference type="GO" id="GO:0005524">
    <property type="term" value="F:ATP binding"/>
    <property type="evidence" value="ECO:0007669"/>
    <property type="project" value="UniProtKB-KW"/>
</dbReference>
<dbReference type="GO" id="GO:0004386">
    <property type="term" value="F:helicase activity"/>
    <property type="evidence" value="ECO:0007669"/>
    <property type="project" value="UniProtKB-KW"/>
</dbReference>
<dbReference type="AlphaFoldDB" id="A0A4Y2FGS1"/>
<accession>A0A4Y2FGS1</accession>
<gene>
    <name evidence="6" type="primary">DHX37_1</name>
    <name evidence="6" type="ORF">AVEN_122653_1</name>
</gene>
<dbReference type="Pfam" id="PF04408">
    <property type="entry name" value="WHD_HA2"/>
    <property type="match status" value="1"/>
</dbReference>
<dbReference type="Pfam" id="PF00271">
    <property type="entry name" value="Helicase_C"/>
    <property type="match status" value="1"/>
</dbReference>
<dbReference type="CDD" id="cd18791">
    <property type="entry name" value="SF2_C_RHA"/>
    <property type="match status" value="1"/>
</dbReference>
<dbReference type="PANTHER" id="PTHR18934">
    <property type="entry name" value="ATP-DEPENDENT RNA HELICASE"/>
    <property type="match status" value="1"/>
</dbReference>
<evidence type="ECO:0000256" key="2">
    <source>
        <dbReference type="ARBA" id="ARBA00022801"/>
    </source>
</evidence>
<dbReference type="InterPro" id="IPR007502">
    <property type="entry name" value="Helicase-assoc_dom"/>
</dbReference>
<evidence type="ECO:0000313" key="6">
    <source>
        <dbReference type="EMBL" id="GBM40441.1"/>
    </source>
</evidence>
<name>A0A4Y2FGS1_ARAVE</name>
<dbReference type="GO" id="GO:0005730">
    <property type="term" value="C:nucleolus"/>
    <property type="evidence" value="ECO:0007669"/>
    <property type="project" value="TreeGrafter"/>
</dbReference>
<dbReference type="Gene3D" id="1.20.120.1080">
    <property type="match status" value="1"/>
</dbReference>
<dbReference type="InterPro" id="IPR048333">
    <property type="entry name" value="HA2_WH"/>
</dbReference>
<proteinExistence type="predicted"/>
<evidence type="ECO:0000256" key="1">
    <source>
        <dbReference type="ARBA" id="ARBA00022741"/>
    </source>
</evidence>
<comment type="caution">
    <text evidence="6">The sequence shown here is derived from an EMBL/GenBank/DDBJ whole genome shotgun (WGS) entry which is preliminary data.</text>
</comment>
<keyword evidence="2" id="KW-0378">Hydrolase</keyword>
<dbReference type="OrthoDB" id="10025033at2759"/>
<dbReference type="GO" id="GO:0000462">
    <property type="term" value="P:maturation of SSU-rRNA from tricistronic rRNA transcript (SSU-rRNA, 5.8S rRNA, LSU-rRNA)"/>
    <property type="evidence" value="ECO:0007669"/>
    <property type="project" value="TreeGrafter"/>
</dbReference>
<sequence length="792" mass="90446">MVESLEVLLENSLCRQSRQLCRQVAIMVIKFVAKSSISEQLYERKDPLKLIIMSATIRVEDFTDNPRLFKDPPLLIQLNSRQYRVQVHFDLHTPEDYVEASYNKVCKIHNRLPAGAILVFLTGEKEVQRLCKLLREAFPFKNKATKCVEEEEVPSDSAVPAKVGRKKKKSAAEQSDSFCSLPPDINLDDYSVEPLNTEELQHQQSDNENDDSNEIIAKKVFENASPLYVLPLYSILPFKEQEKVFKPPPEGSRLCVVATNVAETSITIPGLKYVVDSGKVKSKVYNNTGGGISKFEIVWCSKASANQRAGRCGRTEGGHCYRLYSSAVFENEFPDFLLPEIQRIPVDDVLLQMKALGIDRVVEFPFPSPPDKESLKAAEKRLVILGALQNLEKEQGYKDPEKREYSAKVTALGKAMSRFPLSPRYAKMLLLAYKNKCVPYIAAIVCALTVPDLFLASSTTTENEEGEEVVKVTKEGIKRIGTGNSVQLGDVMVLLRAVALYENAKNRVKFCIRNGIRHKAMVEIHKMSIQLLKEMNRAFPDAAVIEDMKLSPPDDEMVDTIRKIVTSCFIDQIARKVPHDEAKGEKALKNAYRCLECDELVFIHPSSTQFERLPDYVTYNELSHTSKFYMKGVVEVDVEWLPAFAPDLCNLNAPREDPPPLYDSSKDKMFCYMDGTFGPLDWELPLVHLEMPKGIHRYTWFAYFFLDGQICPAIKNYRKDLLALPSVILKSWARLQPRTRYFLQAVVERDVDSRESLKEVWKKDPKFLLREFWEWLPSSKYFEVELNWPPKM</sequence>
<dbReference type="InterPro" id="IPR011709">
    <property type="entry name" value="DEAD-box_helicase_OB_fold"/>
</dbReference>
<dbReference type="InterPro" id="IPR001650">
    <property type="entry name" value="Helicase_C-like"/>
</dbReference>
<dbReference type="Gene3D" id="3.40.50.300">
    <property type="entry name" value="P-loop containing nucleotide triphosphate hydrolases"/>
    <property type="match status" value="2"/>
</dbReference>
<dbReference type="InterPro" id="IPR027417">
    <property type="entry name" value="P-loop_NTPase"/>
</dbReference>
<dbReference type="PANTHER" id="PTHR18934:SF99">
    <property type="entry name" value="ATP-DEPENDENT RNA HELICASE DHX37-RELATED"/>
    <property type="match status" value="1"/>
</dbReference>
<dbReference type="Pfam" id="PF07717">
    <property type="entry name" value="OB_NTP_bind"/>
    <property type="match status" value="1"/>
</dbReference>
<dbReference type="SMART" id="SM00490">
    <property type="entry name" value="HELICc"/>
    <property type="match status" value="1"/>
</dbReference>
<organism evidence="6 7">
    <name type="scientific">Araneus ventricosus</name>
    <name type="common">Orbweaver spider</name>
    <name type="synonym">Epeira ventricosa</name>
    <dbReference type="NCBI Taxonomy" id="182803"/>
    <lineage>
        <taxon>Eukaryota</taxon>
        <taxon>Metazoa</taxon>
        <taxon>Ecdysozoa</taxon>
        <taxon>Arthropoda</taxon>
        <taxon>Chelicerata</taxon>
        <taxon>Arachnida</taxon>
        <taxon>Araneae</taxon>
        <taxon>Araneomorphae</taxon>
        <taxon>Entelegynae</taxon>
        <taxon>Araneoidea</taxon>
        <taxon>Araneidae</taxon>
        <taxon>Araneus</taxon>
    </lineage>
</organism>